<organism evidence="3 4">
    <name type="scientific">Theileria orientalis strain Shintoku</name>
    <dbReference type="NCBI Taxonomy" id="869250"/>
    <lineage>
        <taxon>Eukaryota</taxon>
        <taxon>Sar</taxon>
        <taxon>Alveolata</taxon>
        <taxon>Apicomplexa</taxon>
        <taxon>Aconoidasida</taxon>
        <taxon>Piroplasmida</taxon>
        <taxon>Theileriidae</taxon>
        <taxon>Theileria</taxon>
    </lineage>
</organism>
<dbReference type="EMBL" id="AP011948">
    <property type="protein sequence ID" value="BAM41369.1"/>
    <property type="molecule type" value="Genomic_DNA"/>
</dbReference>
<accession>J4DPV6</accession>
<dbReference type="VEuPathDB" id="PiroplasmaDB:TOT_030000631"/>
<dbReference type="AlphaFoldDB" id="J4DPV6"/>
<evidence type="ECO:0000313" key="3">
    <source>
        <dbReference type="EMBL" id="BAM41369.1"/>
    </source>
</evidence>
<keyword evidence="2" id="KW-0812">Transmembrane</keyword>
<name>J4DPV6_THEOR</name>
<dbReference type="KEGG" id="tot:TOT_030000631"/>
<feature type="transmembrane region" description="Helical" evidence="2">
    <location>
        <begin position="107"/>
        <end position="127"/>
    </location>
</feature>
<evidence type="ECO:0000313" key="4">
    <source>
        <dbReference type="Proteomes" id="UP000003786"/>
    </source>
</evidence>
<dbReference type="OrthoDB" id="10538589at2759"/>
<evidence type="ECO:0000256" key="1">
    <source>
        <dbReference type="SAM" id="MobiDB-lite"/>
    </source>
</evidence>
<feature type="compositionally biased region" description="Basic and acidic residues" evidence="1">
    <location>
        <begin position="845"/>
        <end position="857"/>
    </location>
</feature>
<gene>
    <name evidence="3" type="ORF">TOT_030000631</name>
</gene>
<dbReference type="RefSeq" id="XP_009691670.1">
    <property type="nucleotide sequence ID" value="XM_009693375.1"/>
</dbReference>
<protein>
    <submittedName>
        <fullName evidence="3">Uncharacterized protein</fullName>
    </submittedName>
</protein>
<reference evidence="3 4" key="1">
    <citation type="journal article" date="2012" name="MBio">
        <title>Comparative genome analysis of three eukaryotic parasites with differing abilities to transform leukocytes reveals key mediators of Theileria-induced leukocyte transformation.</title>
        <authorList>
            <person name="Hayashida K."/>
            <person name="Hara Y."/>
            <person name="Abe T."/>
            <person name="Yamasaki C."/>
            <person name="Toyoda A."/>
            <person name="Kosuge T."/>
            <person name="Suzuki Y."/>
            <person name="Sato Y."/>
            <person name="Kawashima S."/>
            <person name="Katayama T."/>
            <person name="Wakaguri H."/>
            <person name="Inoue N."/>
            <person name="Homma K."/>
            <person name="Tada-Umezaki M."/>
            <person name="Yagi Y."/>
            <person name="Fujii Y."/>
            <person name="Habara T."/>
            <person name="Kanehisa M."/>
            <person name="Watanabe H."/>
            <person name="Ito K."/>
            <person name="Gojobori T."/>
            <person name="Sugawara H."/>
            <person name="Imanishi T."/>
            <person name="Weir W."/>
            <person name="Gardner M."/>
            <person name="Pain A."/>
            <person name="Shiels B."/>
            <person name="Hattori M."/>
            <person name="Nene V."/>
            <person name="Sugimoto C."/>
        </authorList>
    </citation>
    <scope>NUCLEOTIDE SEQUENCE [LARGE SCALE GENOMIC DNA]</scope>
    <source>
        <strain evidence="3 4">Shintoku</strain>
    </source>
</reference>
<dbReference type="GeneID" id="20715795"/>
<feature type="transmembrane region" description="Helical" evidence="2">
    <location>
        <begin position="14"/>
        <end position="37"/>
    </location>
</feature>
<proteinExistence type="predicted"/>
<dbReference type="Proteomes" id="UP000003786">
    <property type="component" value="Chromosome 3"/>
</dbReference>
<sequence>MALSLNDLIGLKTIAFFLLLFLLAVVPTIVRFLILVISTKNNPESRVLAKCMTYMDSCVRAIDIVKRRNFPRCFKYKHLMVLEILSDVRILLYQKMAIYELIKVHRFLTLGLILMVRYDLIIIWYHLRLFFFKGLVKRNPKIGNDIPPIHVIKVTNRSDESDSTGAYDANVSANGVAECVEDSPCECNSDIITAEDEIEQPSDEVAEVLVTQPKNDVKSENEGITNHSDSCNEVVADIPVDDNNDSCNEVVADIPVDDNNDSCNEVVADIPVDDNNDSCNEVVADIPVDEKAITTDKLENEANEEDDLQGGNVDSGAIKAADCNSGADTNVNIGCNCRTTTIDTSVSLDQGKNSNSNIDGSEDSRINISINLNKDNLNIRIFNKNININICKDDSASGNVNNDDKSGCQIDDVRSDKIVNRNIQQCSEEIANLTTDVTAEPINEFETATNITTEVTRVPETITNITHEAKTEPIKRDETSPKITSEVTKEDEVVTNICSETTDTIEAFTNITADTTEAITETNRDAEPITNAETEVIRDIITDTTEVVSEVAKETETITSSNTEATTQPTREDTTIASADAEVTTQPTEDNTIANTTTETTEAIAETTNEDSTTTSATAEAMAETKEDKPITSSTRAEIAEVTKEPEYINTTDVYRPNFKFIPDKNRKVSQRSIDNFGKAFVRGVKYQCRQQSFFSGEAYFRGGYHNPNSAESKTIDEIFKMIFPNYKRGGHEDDGQKHVVSGSDKAEDIPAIAEVPENGIGDQQNDEAVVDEPGTNELGTEEQLAAKDLGTEEQVGAKELNAEEIAAKELGAEEQVAINELGVEEQVAINELESEESLTEVSEPETKRFNDRRDSESNDGSEMEFGYNPKNIFDCYENFRAEYFKGDPKYDYIYYSDSEYEYNHRADRQKKKQPRFHKKRDDSHLKSELGALAVVRRLQKLRNATLDQYPCGYIRIGTRYVHFTEIEKNIKKGSRHFQQFSVRLPSDSE</sequence>
<keyword evidence="2" id="KW-0472">Membrane</keyword>
<keyword evidence="4" id="KW-1185">Reference proteome</keyword>
<keyword evidence="2" id="KW-1133">Transmembrane helix</keyword>
<evidence type="ECO:0000256" key="2">
    <source>
        <dbReference type="SAM" id="Phobius"/>
    </source>
</evidence>
<feature type="region of interest" description="Disordered" evidence="1">
    <location>
        <begin position="833"/>
        <end position="865"/>
    </location>
</feature>